<keyword evidence="5 6" id="KW-0472">Membrane</keyword>
<keyword evidence="4 6" id="KW-1133">Transmembrane helix</keyword>
<evidence type="ECO:0000256" key="5">
    <source>
        <dbReference type="ARBA" id="ARBA00023136"/>
    </source>
</evidence>
<evidence type="ECO:0000313" key="9">
    <source>
        <dbReference type="Proteomes" id="UP000076744"/>
    </source>
</evidence>
<dbReference type="AlphaFoldDB" id="A0A167AD20"/>
<proteinExistence type="predicted"/>
<dbReference type="InterPro" id="IPR020846">
    <property type="entry name" value="MFS_dom"/>
</dbReference>
<evidence type="ECO:0000256" key="6">
    <source>
        <dbReference type="SAM" id="Phobius"/>
    </source>
</evidence>
<sequence>MLDWRLSLGAFISGILSDTFGRKWVFSITCMITCVFGMLLAAVKFNYGAICGIYFLACIGLGGNIPINATIALEFMPPSKRHLVSLLSIFQPIGVVIASVIAYGTAAKFRFHESPKFLVAMAMYTQVKNTAGFVGLNAFEYIMQIYFNSVLYASAPELFETTYRASATGMLSSLGRIAYMPPQDRPEGWHRVNSIADVWTCPNL</sequence>
<dbReference type="OrthoDB" id="4139357at2759"/>
<dbReference type="GO" id="GO:0022857">
    <property type="term" value="F:transmembrane transporter activity"/>
    <property type="evidence" value="ECO:0007669"/>
    <property type="project" value="InterPro"/>
</dbReference>
<reference evidence="8 9" key="1">
    <citation type="journal article" date="2016" name="Genome Biol. Evol.">
        <title>Divergent and convergent evolution of fungal pathogenicity.</title>
        <authorList>
            <person name="Shang Y."/>
            <person name="Xiao G."/>
            <person name="Zheng P."/>
            <person name="Cen K."/>
            <person name="Zhan S."/>
            <person name="Wang C."/>
        </authorList>
    </citation>
    <scope>NUCLEOTIDE SEQUENCE [LARGE SCALE GENOMIC DNA]</scope>
    <source>
        <strain evidence="8 9">ARSEF 2679</strain>
    </source>
</reference>
<comment type="subcellular location">
    <subcellularLocation>
        <location evidence="1">Membrane</location>
        <topology evidence="1">Multi-pass membrane protein</topology>
    </subcellularLocation>
</comment>
<dbReference type="SUPFAM" id="SSF103473">
    <property type="entry name" value="MFS general substrate transporter"/>
    <property type="match status" value="1"/>
</dbReference>
<dbReference type="GO" id="GO:0016020">
    <property type="term" value="C:membrane"/>
    <property type="evidence" value="ECO:0007669"/>
    <property type="project" value="UniProtKB-SubCell"/>
</dbReference>
<feature type="transmembrane region" description="Helical" evidence="6">
    <location>
        <begin position="50"/>
        <end position="71"/>
    </location>
</feature>
<keyword evidence="2" id="KW-0813">Transport</keyword>
<dbReference type="PANTHER" id="PTHR23511:SF3">
    <property type="entry name" value="MAJOR FACILITATOR SUPERFAMILY (MFS) PROFILE DOMAIN-CONTAINING PROTEIN"/>
    <property type="match status" value="1"/>
</dbReference>
<dbReference type="PROSITE" id="PS50850">
    <property type="entry name" value="MFS"/>
    <property type="match status" value="1"/>
</dbReference>
<feature type="transmembrane region" description="Helical" evidence="6">
    <location>
        <begin position="24"/>
        <end position="43"/>
    </location>
</feature>
<evidence type="ECO:0000256" key="1">
    <source>
        <dbReference type="ARBA" id="ARBA00004141"/>
    </source>
</evidence>
<feature type="domain" description="Major facilitator superfamily (MFS) profile" evidence="7">
    <location>
        <begin position="1"/>
        <end position="204"/>
    </location>
</feature>
<dbReference type="EMBL" id="AZHB01000089">
    <property type="protein sequence ID" value="OAA38790.1"/>
    <property type="molecule type" value="Genomic_DNA"/>
</dbReference>
<name>A0A167AD20_CORFA</name>
<dbReference type="Pfam" id="PF07690">
    <property type="entry name" value="MFS_1"/>
    <property type="match status" value="1"/>
</dbReference>
<feature type="transmembrane region" description="Helical" evidence="6">
    <location>
        <begin position="83"/>
        <end position="106"/>
    </location>
</feature>
<organism evidence="8 9">
    <name type="scientific">Cordyceps fumosorosea (strain ARSEF 2679)</name>
    <name type="common">Isaria fumosorosea</name>
    <dbReference type="NCBI Taxonomy" id="1081104"/>
    <lineage>
        <taxon>Eukaryota</taxon>
        <taxon>Fungi</taxon>
        <taxon>Dikarya</taxon>
        <taxon>Ascomycota</taxon>
        <taxon>Pezizomycotina</taxon>
        <taxon>Sordariomycetes</taxon>
        <taxon>Hypocreomycetidae</taxon>
        <taxon>Hypocreales</taxon>
        <taxon>Cordycipitaceae</taxon>
        <taxon>Cordyceps</taxon>
    </lineage>
</organism>
<dbReference type="GeneID" id="30026173"/>
<dbReference type="InterPro" id="IPR036259">
    <property type="entry name" value="MFS_trans_sf"/>
</dbReference>
<evidence type="ECO:0000256" key="2">
    <source>
        <dbReference type="ARBA" id="ARBA00022448"/>
    </source>
</evidence>
<accession>A0A167AD20</accession>
<protein>
    <submittedName>
        <fullName evidence="8">Major facilitator superfamily domain, general substrate transporter</fullName>
    </submittedName>
</protein>
<evidence type="ECO:0000256" key="4">
    <source>
        <dbReference type="ARBA" id="ARBA00022989"/>
    </source>
</evidence>
<evidence type="ECO:0000259" key="7">
    <source>
        <dbReference type="PROSITE" id="PS50850"/>
    </source>
</evidence>
<keyword evidence="9" id="KW-1185">Reference proteome</keyword>
<dbReference type="Gene3D" id="1.20.1250.20">
    <property type="entry name" value="MFS general substrate transporter like domains"/>
    <property type="match status" value="1"/>
</dbReference>
<comment type="caution">
    <text evidence="8">The sequence shown here is derived from an EMBL/GenBank/DDBJ whole genome shotgun (WGS) entry which is preliminary data.</text>
</comment>
<dbReference type="Proteomes" id="UP000076744">
    <property type="component" value="Unassembled WGS sequence"/>
</dbReference>
<evidence type="ECO:0000256" key="3">
    <source>
        <dbReference type="ARBA" id="ARBA00022692"/>
    </source>
</evidence>
<dbReference type="RefSeq" id="XP_018699337.1">
    <property type="nucleotide sequence ID" value="XM_018853481.1"/>
</dbReference>
<gene>
    <name evidence="8" type="ORF">ISF_09881</name>
</gene>
<dbReference type="InterPro" id="IPR011701">
    <property type="entry name" value="MFS"/>
</dbReference>
<evidence type="ECO:0000313" key="8">
    <source>
        <dbReference type="EMBL" id="OAA38790.1"/>
    </source>
</evidence>
<dbReference type="PANTHER" id="PTHR23511">
    <property type="entry name" value="SYNAPTIC VESICLE GLYCOPROTEIN 2"/>
    <property type="match status" value="1"/>
</dbReference>
<keyword evidence="3 6" id="KW-0812">Transmembrane</keyword>